<evidence type="ECO:0000313" key="3">
    <source>
        <dbReference type="Proteomes" id="UP001149140"/>
    </source>
</evidence>
<evidence type="ECO:0000313" key="2">
    <source>
        <dbReference type="EMBL" id="MDA0166649.1"/>
    </source>
</evidence>
<keyword evidence="1" id="KW-0732">Signal</keyword>
<dbReference type="PROSITE" id="PS51257">
    <property type="entry name" value="PROKAR_LIPOPROTEIN"/>
    <property type="match status" value="1"/>
</dbReference>
<keyword evidence="3" id="KW-1185">Reference proteome</keyword>
<organism evidence="2 3">
    <name type="scientific">Solirubrobacter ginsenosidimutans</name>
    <dbReference type="NCBI Taxonomy" id="490573"/>
    <lineage>
        <taxon>Bacteria</taxon>
        <taxon>Bacillati</taxon>
        <taxon>Actinomycetota</taxon>
        <taxon>Thermoleophilia</taxon>
        <taxon>Solirubrobacterales</taxon>
        <taxon>Solirubrobacteraceae</taxon>
        <taxon>Solirubrobacter</taxon>
    </lineage>
</organism>
<evidence type="ECO:0008006" key="4">
    <source>
        <dbReference type="Google" id="ProtNLM"/>
    </source>
</evidence>
<dbReference type="EMBL" id="JAPDOD010000071">
    <property type="protein sequence ID" value="MDA0166649.1"/>
    <property type="molecule type" value="Genomic_DNA"/>
</dbReference>
<gene>
    <name evidence="2" type="ORF">OM076_40685</name>
</gene>
<feature type="chain" id="PRO_5040856261" description="Lipoprotein" evidence="1">
    <location>
        <begin position="27"/>
        <end position="174"/>
    </location>
</feature>
<feature type="signal peptide" evidence="1">
    <location>
        <begin position="1"/>
        <end position="26"/>
    </location>
</feature>
<evidence type="ECO:0000256" key="1">
    <source>
        <dbReference type="SAM" id="SignalP"/>
    </source>
</evidence>
<dbReference type="RefSeq" id="WP_270045907.1">
    <property type="nucleotide sequence ID" value="NZ_JAPDOD010000071.1"/>
</dbReference>
<accession>A0A9X3S5B2</accession>
<proteinExistence type="predicted"/>
<dbReference type="Proteomes" id="UP001149140">
    <property type="component" value="Unassembled WGS sequence"/>
</dbReference>
<reference evidence="2" key="1">
    <citation type="submission" date="2022-10" db="EMBL/GenBank/DDBJ databases">
        <title>The WGS of Solirubrobacter ginsenosidimutans DSM 21036.</title>
        <authorList>
            <person name="Jiang Z."/>
        </authorList>
    </citation>
    <scope>NUCLEOTIDE SEQUENCE</scope>
    <source>
        <strain evidence="2">DSM 21036</strain>
    </source>
</reference>
<name>A0A9X3S5B2_9ACTN</name>
<sequence length="174" mass="18788">MRQVKRLAMILALVLAGCGGAESASAPDGFKTLSGDGWTLAYPSAWEVSEVNGSRLAQGPKGTGGLAPQAAVARDVKPPPFPVSIDAFKSDQTLRRGNYKITRDAKFDLDGAEQARVIEADYIEKTGAGTTPVKTIDLLVRTKDNAQLDFLMRAPQADFDRVRLNEVLDTIRLK</sequence>
<protein>
    <recommendedName>
        <fullName evidence="4">Lipoprotein</fullName>
    </recommendedName>
</protein>
<comment type="caution">
    <text evidence="2">The sequence shown here is derived from an EMBL/GenBank/DDBJ whole genome shotgun (WGS) entry which is preliminary data.</text>
</comment>
<dbReference type="AlphaFoldDB" id="A0A9X3S5B2"/>